<dbReference type="PANTHER" id="PTHR43214">
    <property type="entry name" value="TWO-COMPONENT RESPONSE REGULATOR"/>
    <property type="match status" value="1"/>
</dbReference>
<gene>
    <name evidence="8" type="ORF">LIP_1404</name>
</gene>
<dbReference type="AlphaFoldDB" id="A0A0K2SJI7"/>
<keyword evidence="3" id="KW-0238">DNA-binding</keyword>
<evidence type="ECO:0000313" key="9">
    <source>
        <dbReference type="Proteomes" id="UP000065807"/>
    </source>
</evidence>
<dbReference type="InterPro" id="IPR039420">
    <property type="entry name" value="WalR-like"/>
</dbReference>
<dbReference type="Pfam" id="PF00072">
    <property type="entry name" value="Response_reg"/>
    <property type="match status" value="1"/>
</dbReference>
<evidence type="ECO:0000259" key="6">
    <source>
        <dbReference type="PROSITE" id="PS50043"/>
    </source>
</evidence>
<evidence type="ECO:0000256" key="5">
    <source>
        <dbReference type="PROSITE-ProRule" id="PRU00169"/>
    </source>
</evidence>
<dbReference type="GO" id="GO:0003677">
    <property type="term" value="F:DNA binding"/>
    <property type="evidence" value="ECO:0007669"/>
    <property type="project" value="UniProtKB-KW"/>
</dbReference>
<dbReference type="SUPFAM" id="SSF52172">
    <property type="entry name" value="CheY-like"/>
    <property type="match status" value="1"/>
</dbReference>
<organism evidence="8 9">
    <name type="scientific">Limnochorda pilosa</name>
    <dbReference type="NCBI Taxonomy" id="1555112"/>
    <lineage>
        <taxon>Bacteria</taxon>
        <taxon>Bacillati</taxon>
        <taxon>Bacillota</taxon>
        <taxon>Limnochordia</taxon>
        <taxon>Limnochordales</taxon>
        <taxon>Limnochordaceae</taxon>
        <taxon>Limnochorda</taxon>
    </lineage>
</organism>
<protein>
    <submittedName>
        <fullName evidence="8">Chemotaxis protein CheY</fullName>
    </submittedName>
</protein>
<dbReference type="PROSITE" id="PS50043">
    <property type="entry name" value="HTH_LUXR_2"/>
    <property type="match status" value="1"/>
</dbReference>
<reference evidence="9" key="2">
    <citation type="journal article" date="2016" name="Int. J. Syst. Evol. Microbiol.">
        <title>Complete genome sequence and cell structure of Limnochorda pilosa, a Gram-negative spore-former within the phylum Firmicutes.</title>
        <authorList>
            <person name="Watanabe M."/>
            <person name="Kojima H."/>
            <person name="Fukui M."/>
        </authorList>
    </citation>
    <scope>NUCLEOTIDE SEQUENCE [LARGE SCALE GENOMIC DNA]</scope>
    <source>
        <strain evidence="9">HC45</strain>
    </source>
</reference>
<evidence type="ECO:0000313" key="8">
    <source>
        <dbReference type="EMBL" id="BAS27255.1"/>
    </source>
</evidence>
<accession>A0A0K2SJI7</accession>
<dbReference type="Gene3D" id="3.40.50.2300">
    <property type="match status" value="1"/>
</dbReference>
<dbReference type="SMART" id="SM00448">
    <property type="entry name" value="REC"/>
    <property type="match status" value="1"/>
</dbReference>
<dbReference type="Proteomes" id="UP000065807">
    <property type="component" value="Chromosome"/>
</dbReference>
<dbReference type="InterPro" id="IPR000792">
    <property type="entry name" value="Tscrpt_reg_LuxR_C"/>
</dbReference>
<dbReference type="InterPro" id="IPR016032">
    <property type="entry name" value="Sig_transdc_resp-reg_C-effctor"/>
</dbReference>
<keyword evidence="2" id="KW-0805">Transcription regulation</keyword>
<dbReference type="EMBL" id="AP014924">
    <property type="protein sequence ID" value="BAS27255.1"/>
    <property type="molecule type" value="Genomic_DNA"/>
</dbReference>
<dbReference type="PRINTS" id="PR00038">
    <property type="entry name" value="HTHLUXR"/>
</dbReference>
<dbReference type="Pfam" id="PF00196">
    <property type="entry name" value="GerE"/>
    <property type="match status" value="1"/>
</dbReference>
<dbReference type="InterPro" id="IPR001789">
    <property type="entry name" value="Sig_transdc_resp-reg_receiver"/>
</dbReference>
<name>A0A0K2SJI7_LIMPI</name>
<dbReference type="PROSITE" id="PS00622">
    <property type="entry name" value="HTH_LUXR_1"/>
    <property type="match status" value="1"/>
</dbReference>
<feature type="domain" description="Response regulatory" evidence="7">
    <location>
        <begin position="9"/>
        <end position="125"/>
    </location>
</feature>
<evidence type="ECO:0000256" key="3">
    <source>
        <dbReference type="ARBA" id="ARBA00023125"/>
    </source>
</evidence>
<dbReference type="STRING" id="1555112.LIP_1404"/>
<dbReference type="CDD" id="cd17535">
    <property type="entry name" value="REC_NarL-like"/>
    <property type="match status" value="1"/>
</dbReference>
<evidence type="ECO:0000256" key="1">
    <source>
        <dbReference type="ARBA" id="ARBA00022553"/>
    </source>
</evidence>
<evidence type="ECO:0000259" key="7">
    <source>
        <dbReference type="PROSITE" id="PS50110"/>
    </source>
</evidence>
<keyword evidence="9" id="KW-1185">Reference proteome</keyword>
<sequence>MAHMEHTIRLCLVDDHELVRRGIASLVSTQADMEVVGEAASGEEALRVCAECHPDVVLMDLQMPGIGGIEATRRLRAQMPDARVLMLTYSEKESDLLAALEAGAQGYLLKDLNAELFFSFIRRAFKGEIPISGSLTAQLMRGFRPGSGSSAPAAAPSASSGGHRRLTDRELEVVRLVSRGATNEDIGLELHISSNTVKNHLRNILAKLGLRNRAQAVTYAIQHGLLPDEDEVHLRR</sequence>
<dbReference type="GO" id="GO:0000160">
    <property type="term" value="P:phosphorelay signal transduction system"/>
    <property type="evidence" value="ECO:0007669"/>
    <property type="project" value="InterPro"/>
</dbReference>
<dbReference type="GO" id="GO:0006355">
    <property type="term" value="P:regulation of DNA-templated transcription"/>
    <property type="evidence" value="ECO:0007669"/>
    <property type="project" value="InterPro"/>
</dbReference>
<dbReference type="SMART" id="SM00421">
    <property type="entry name" value="HTH_LUXR"/>
    <property type="match status" value="1"/>
</dbReference>
<dbReference type="PROSITE" id="PS50110">
    <property type="entry name" value="RESPONSE_REGULATORY"/>
    <property type="match status" value="1"/>
</dbReference>
<feature type="domain" description="HTH luxR-type" evidence="6">
    <location>
        <begin position="159"/>
        <end position="224"/>
    </location>
</feature>
<reference evidence="9" key="1">
    <citation type="submission" date="2015-07" db="EMBL/GenBank/DDBJ databases">
        <title>Complete genome sequence and phylogenetic analysis of Limnochorda pilosa.</title>
        <authorList>
            <person name="Watanabe M."/>
            <person name="Kojima H."/>
            <person name="Fukui M."/>
        </authorList>
    </citation>
    <scope>NUCLEOTIDE SEQUENCE [LARGE SCALE GENOMIC DNA]</scope>
    <source>
        <strain evidence="9">HC45</strain>
    </source>
</reference>
<dbReference type="CDD" id="cd06170">
    <property type="entry name" value="LuxR_C_like"/>
    <property type="match status" value="1"/>
</dbReference>
<keyword evidence="4" id="KW-0804">Transcription</keyword>
<dbReference type="InterPro" id="IPR011006">
    <property type="entry name" value="CheY-like_superfamily"/>
</dbReference>
<dbReference type="SUPFAM" id="SSF46894">
    <property type="entry name" value="C-terminal effector domain of the bipartite response regulators"/>
    <property type="match status" value="1"/>
</dbReference>
<feature type="modified residue" description="4-aspartylphosphate" evidence="5">
    <location>
        <position position="60"/>
    </location>
</feature>
<dbReference type="KEGG" id="lpil:LIP_1404"/>
<keyword evidence="1 5" id="KW-0597">Phosphoprotein</keyword>
<proteinExistence type="predicted"/>
<dbReference type="InterPro" id="IPR058245">
    <property type="entry name" value="NreC/VraR/RcsB-like_REC"/>
</dbReference>
<evidence type="ECO:0000256" key="2">
    <source>
        <dbReference type="ARBA" id="ARBA00023015"/>
    </source>
</evidence>
<evidence type="ECO:0000256" key="4">
    <source>
        <dbReference type="ARBA" id="ARBA00023163"/>
    </source>
</evidence>